<sequence length="83" mass="9819">MRKRISKKNEVSFIETSDLNTVFSIRKRPDGHFQFYIETLNFEEEEDVLYWSQDTLPRPSLFGSVDDAKAEIYAQFSHLMNPN</sequence>
<evidence type="ECO:0000313" key="1">
    <source>
        <dbReference type="EMBL" id="GGX67238.1"/>
    </source>
</evidence>
<dbReference type="EMBL" id="BMYV01000002">
    <property type="protein sequence ID" value="GGX67238.1"/>
    <property type="molecule type" value="Genomic_DNA"/>
</dbReference>
<proteinExistence type="predicted"/>
<dbReference type="AlphaFoldDB" id="A0A918NH43"/>
<name>A0A918NH43_9PROT</name>
<organism evidence="1 2">
    <name type="scientific">Litorimonas cladophorae</name>
    <dbReference type="NCBI Taxonomy" id="1220491"/>
    <lineage>
        <taxon>Bacteria</taxon>
        <taxon>Pseudomonadati</taxon>
        <taxon>Pseudomonadota</taxon>
        <taxon>Alphaproteobacteria</taxon>
        <taxon>Maricaulales</taxon>
        <taxon>Robiginitomaculaceae</taxon>
    </lineage>
</organism>
<accession>A0A918NH43</accession>
<keyword evidence="2" id="KW-1185">Reference proteome</keyword>
<evidence type="ECO:0000313" key="2">
    <source>
        <dbReference type="Proteomes" id="UP000600865"/>
    </source>
</evidence>
<gene>
    <name evidence="1" type="ORF">GCM10011309_16120</name>
</gene>
<comment type="caution">
    <text evidence="1">The sequence shown here is derived from an EMBL/GenBank/DDBJ whole genome shotgun (WGS) entry which is preliminary data.</text>
</comment>
<protein>
    <submittedName>
        <fullName evidence="1">Uncharacterized protein</fullName>
    </submittedName>
</protein>
<dbReference type="Proteomes" id="UP000600865">
    <property type="component" value="Unassembled WGS sequence"/>
</dbReference>
<reference evidence="1 2" key="1">
    <citation type="journal article" date="2014" name="Int. J. Syst. Evol. Microbiol.">
        <title>Complete genome sequence of Corynebacterium casei LMG S-19264T (=DSM 44701T), isolated from a smear-ripened cheese.</title>
        <authorList>
            <consortium name="US DOE Joint Genome Institute (JGI-PGF)"/>
            <person name="Walter F."/>
            <person name="Albersmeier A."/>
            <person name="Kalinowski J."/>
            <person name="Ruckert C."/>
        </authorList>
    </citation>
    <scope>NUCLEOTIDE SEQUENCE [LARGE SCALE GENOMIC DNA]</scope>
    <source>
        <strain evidence="1 2">KCTC 23968</strain>
    </source>
</reference>